<keyword evidence="3 7" id="KW-0560">Oxidoreductase</keyword>
<dbReference type="EC" id="1.3.1.76" evidence="2"/>
<dbReference type="NCBIfam" id="TIGR01470">
    <property type="entry name" value="cysG_Nterm"/>
    <property type="match status" value="1"/>
</dbReference>
<dbReference type="SUPFAM" id="SSF51735">
    <property type="entry name" value="NAD(P)-binding Rossmann-fold domains"/>
    <property type="match status" value="1"/>
</dbReference>
<dbReference type="RefSeq" id="WP_145275098.1">
    <property type="nucleotide sequence ID" value="NZ_CP036426.1"/>
</dbReference>
<dbReference type="Pfam" id="PF13241">
    <property type="entry name" value="NAD_binding_7"/>
    <property type="match status" value="1"/>
</dbReference>
<keyword evidence="4" id="KW-0520">NAD</keyword>
<reference evidence="7 8" key="1">
    <citation type="submission" date="2019-02" db="EMBL/GenBank/DDBJ databases">
        <title>Deep-cultivation of Planctomycetes and their phenomic and genomic characterization uncovers novel biology.</title>
        <authorList>
            <person name="Wiegand S."/>
            <person name="Jogler M."/>
            <person name="Boedeker C."/>
            <person name="Pinto D."/>
            <person name="Vollmers J."/>
            <person name="Rivas-Marin E."/>
            <person name="Kohn T."/>
            <person name="Peeters S.H."/>
            <person name="Heuer A."/>
            <person name="Rast P."/>
            <person name="Oberbeckmann S."/>
            <person name="Bunk B."/>
            <person name="Jeske O."/>
            <person name="Meyerdierks A."/>
            <person name="Storesund J.E."/>
            <person name="Kallscheuer N."/>
            <person name="Luecker S."/>
            <person name="Lage O.M."/>
            <person name="Pohl T."/>
            <person name="Merkel B.J."/>
            <person name="Hornburger P."/>
            <person name="Mueller R.-W."/>
            <person name="Bruemmer F."/>
            <person name="Labrenz M."/>
            <person name="Spormann A.M."/>
            <person name="Op den Camp H."/>
            <person name="Overmann J."/>
            <person name="Amann R."/>
            <person name="Jetten M.S.M."/>
            <person name="Mascher T."/>
            <person name="Medema M.H."/>
            <person name="Devos D.P."/>
            <person name="Kaster A.-K."/>
            <person name="Ovreas L."/>
            <person name="Rohde M."/>
            <person name="Galperin M.Y."/>
            <person name="Jogler C."/>
        </authorList>
    </citation>
    <scope>NUCLEOTIDE SEQUENCE [LARGE SCALE GENOMIC DNA]</scope>
    <source>
        <strain evidence="7 8">ElP</strain>
    </source>
</reference>
<comment type="catalytic activity">
    <reaction evidence="6">
        <text>precorrin-2 + NAD(+) = sirohydrochlorin + NADH + 2 H(+)</text>
        <dbReference type="Rhea" id="RHEA:15613"/>
        <dbReference type="ChEBI" id="CHEBI:15378"/>
        <dbReference type="ChEBI" id="CHEBI:57540"/>
        <dbReference type="ChEBI" id="CHEBI:57945"/>
        <dbReference type="ChEBI" id="CHEBI:58351"/>
        <dbReference type="ChEBI" id="CHEBI:58827"/>
        <dbReference type="EC" id="1.3.1.76"/>
    </reaction>
</comment>
<dbReference type="PANTHER" id="PTHR35330:SF1">
    <property type="entry name" value="SIROHEME BIOSYNTHESIS PROTEIN MET8"/>
    <property type="match status" value="1"/>
</dbReference>
<dbReference type="SUPFAM" id="SSF75615">
    <property type="entry name" value="Siroheme synthase middle domains-like"/>
    <property type="match status" value="1"/>
</dbReference>
<organism evidence="7 8">
    <name type="scientific">Tautonia plasticadhaerens</name>
    <dbReference type="NCBI Taxonomy" id="2527974"/>
    <lineage>
        <taxon>Bacteria</taxon>
        <taxon>Pseudomonadati</taxon>
        <taxon>Planctomycetota</taxon>
        <taxon>Planctomycetia</taxon>
        <taxon>Isosphaerales</taxon>
        <taxon>Isosphaeraceae</taxon>
        <taxon>Tautonia</taxon>
    </lineage>
</organism>
<sequence>MTGYPIVLDLAGRRAVVVGLGTVGRRKAAGLVDAGAEVLGVDPVGPGPVPIPGIAVVAQPYRAEHLLGATLAFASAPPEVNRRVVADATRLGVLVNAASDPGSGDFTLPAVWRDGPILLAVSTSGAGPALAATLRDRASRAIGAEAGGLGALLTELRRTVRARVPVEQDRRRLLRDWSGPRWLDRWRLEGPEAVRAAMLAALEVAAESPGIDDPDPR</sequence>
<accession>A0A518H961</accession>
<evidence type="ECO:0000313" key="7">
    <source>
        <dbReference type="EMBL" id="QDV37371.1"/>
    </source>
</evidence>
<dbReference type="UniPathway" id="UPA00262">
    <property type="reaction ID" value="UER00222"/>
</dbReference>
<dbReference type="GO" id="GO:0004325">
    <property type="term" value="F:ferrochelatase activity"/>
    <property type="evidence" value="ECO:0007669"/>
    <property type="project" value="InterPro"/>
</dbReference>
<dbReference type="AlphaFoldDB" id="A0A518H961"/>
<evidence type="ECO:0000313" key="8">
    <source>
        <dbReference type="Proteomes" id="UP000317835"/>
    </source>
</evidence>
<dbReference type="Proteomes" id="UP000317835">
    <property type="component" value="Chromosome"/>
</dbReference>
<dbReference type="GO" id="GO:0043115">
    <property type="term" value="F:precorrin-2 dehydrogenase activity"/>
    <property type="evidence" value="ECO:0007669"/>
    <property type="project" value="UniProtKB-EC"/>
</dbReference>
<dbReference type="OrthoDB" id="9773765at2"/>
<gene>
    <name evidence="7" type="primary">sirC</name>
    <name evidence="7" type="ORF">ElP_53090</name>
</gene>
<dbReference type="Gene3D" id="1.10.8.610">
    <property type="entry name" value="SirC, precorrin-2 dehydrogenase, C-terminal helical domain-like"/>
    <property type="match status" value="1"/>
</dbReference>
<keyword evidence="8" id="KW-1185">Reference proteome</keyword>
<evidence type="ECO:0000256" key="6">
    <source>
        <dbReference type="ARBA" id="ARBA00047561"/>
    </source>
</evidence>
<proteinExistence type="predicted"/>
<dbReference type="Gene3D" id="3.40.50.720">
    <property type="entry name" value="NAD(P)-binding Rossmann-like Domain"/>
    <property type="match status" value="1"/>
</dbReference>
<dbReference type="InterPro" id="IPR036291">
    <property type="entry name" value="NAD(P)-bd_dom_sf"/>
</dbReference>
<name>A0A518H961_9BACT</name>
<dbReference type="InterPro" id="IPR042518">
    <property type="entry name" value="SirC_C"/>
</dbReference>
<evidence type="ECO:0000256" key="3">
    <source>
        <dbReference type="ARBA" id="ARBA00023002"/>
    </source>
</evidence>
<protein>
    <recommendedName>
        <fullName evidence="2">precorrin-2 dehydrogenase</fullName>
        <ecNumber evidence="2">1.3.1.76</ecNumber>
    </recommendedName>
</protein>
<comment type="pathway">
    <text evidence="1">Porphyrin-containing compound metabolism; siroheme biosynthesis; sirohydrochlorin from precorrin-2: step 1/1.</text>
</comment>
<dbReference type="PANTHER" id="PTHR35330">
    <property type="entry name" value="SIROHEME BIOSYNTHESIS PROTEIN MET8"/>
    <property type="match status" value="1"/>
</dbReference>
<evidence type="ECO:0000256" key="1">
    <source>
        <dbReference type="ARBA" id="ARBA00005010"/>
    </source>
</evidence>
<evidence type="ECO:0000256" key="2">
    <source>
        <dbReference type="ARBA" id="ARBA00012400"/>
    </source>
</evidence>
<evidence type="ECO:0000256" key="5">
    <source>
        <dbReference type="ARBA" id="ARBA00023244"/>
    </source>
</evidence>
<dbReference type="KEGG" id="tpla:ElP_53090"/>
<evidence type="ECO:0000256" key="4">
    <source>
        <dbReference type="ARBA" id="ARBA00023027"/>
    </source>
</evidence>
<dbReference type="InterPro" id="IPR006367">
    <property type="entry name" value="Sirohaem_synthase_N"/>
</dbReference>
<dbReference type="InterPro" id="IPR028161">
    <property type="entry name" value="Met8-like"/>
</dbReference>
<dbReference type="GO" id="GO:0019354">
    <property type="term" value="P:siroheme biosynthetic process"/>
    <property type="evidence" value="ECO:0007669"/>
    <property type="project" value="UniProtKB-UniPathway"/>
</dbReference>
<keyword evidence="5" id="KW-0627">Porphyrin biosynthesis</keyword>
<dbReference type="EMBL" id="CP036426">
    <property type="protein sequence ID" value="QDV37371.1"/>
    <property type="molecule type" value="Genomic_DNA"/>
</dbReference>